<evidence type="ECO:0000313" key="2">
    <source>
        <dbReference type="Proteomes" id="UP000178606"/>
    </source>
</evidence>
<dbReference type="EMBL" id="MFKF01000303">
    <property type="protein sequence ID" value="OGG46547.1"/>
    <property type="molecule type" value="Genomic_DNA"/>
</dbReference>
<organism evidence="1 2">
    <name type="scientific">Handelsmanbacteria sp. (strain RIFCSPLOWO2_12_FULL_64_10)</name>
    <dbReference type="NCBI Taxonomy" id="1817868"/>
    <lineage>
        <taxon>Bacteria</taxon>
        <taxon>Candidatus Handelsmaniibacteriota</taxon>
    </lineage>
</organism>
<reference evidence="1 2" key="1">
    <citation type="journal article" date="2016" name="Nat. Commun.">
        <title>Thousands of microbial genomes shed light on interconnected biogeochemical processes in an aquifer system.</title>
        <authorList>
            <person name="Anantharaman K."/>
            <person name="Brown C.T."/>
            <person name="Hug L.A."/>
            <person name="Sharon I."/>
            <person name="Castelle C.J."/>
            <person name="Probst A.J."/>
            <person name="Thomas B.C."/>
            <person name="Singh A."/>
            <person name="Wilkins M.J."/>
            <person name="Karaoz U."/>
            <person name="Brodie E.L."/>
            <person name="Williams K.H."/>
            <person name="Hubbard S.S."/>
            <person name="Banfield J.F."/>
        </authorList>
    </citation>
    <scope>NUCLEOTIDE SEQUENCE [LARGE SCALE GENOMIC DNA]</scope>
    <source>
        <strain evidence="2">RIFCSPLOWO2_12_FULL_64_10</strain>
    </source>
</reference>
<dbReference type="Proteomes" id="UP000178606">
    <property type="component" value="Unassembled WGS sequence"/>
</dbReference>
<evidence type="ECO:0000313" key="1">
    <source>
        <dbReference type="EMBL" id="OGG46547.1"/>
    </source>
</evidence>
<accession>A0A1F6CC37</accession>
<evidence type="ECO:0008006" key="3">
    <source>
        <dbReference type="Google" id="ProtNLM"/>
    </source>
</evidence>
<proteinExistence type="predicted"/>
<sequence>MNALHPRSPRLQPIRLGVRLGALLSIASTLVLSACGPSQALTVDAEVIGGVISPDGDGLRDTALLRYTLSAPARVSVSVRDSAGQSFPLRTQERRPAPGTYQLTVDGTRTERPSSGDRRVLPDGKYDLVVDALDTEGRHASAATQLTVQGADTNPPRLDPVNVSPTSISPNFDALDDVATATFRLSKEAFVSIYAQDASGKKVDVRLLDEKRRPGEYIESWNGVVNDSPLSDGVYEYVVSARDTAGNVTTAKTSIQVAAGGIPRAKILRADFAPRQILLGGEVQVRMRIKNVGDTILRTQGPDPGYTYPSYESFGSIQGGAFIDRAGLWRAGVDWAGAPISGGARYPYRWGFGHDLSPNEEVEISGAILVKHQITKMFFFAGIIQEGVRIQDDGVGRALIEVSF</sequence>
<dbReference type="PROSITE" id="PS51257">
    <property type="entry name" value="PROKAR_LIPOPROTEIN"/>
    <property type="match status" value="1"/>
</dbReference>
<comment type="caution">
    <text evidence="1">The sequence shown here is derived from an EMBL/GenBank/DDBJ whole genome shotgun (WGS) entry which is preliminary data.</text>
</comment>
<gene>
    <name evidence="1" type="ORF">A3F84_18645</name>
</gene>
<dbReference type="AlphaFoldDB" id="A0A1F6CC37"/>
<name>A0A1F6CC37_HANXR</name>
<dbReference type="Gene3D" id="2.60.40.4070">
    <property type="match status" value="1"/>
</dbReference>
<protein>
    <recommendedName>
        <fullName evidence="3">FlgD Ig-like domain-containing protein</fullName>
    </recommendedName>
</protein>